<dbReference type="Proteomes" id="UP000057609">
    <property type="component" value="Chromosome"/>
</dbReference>
<dbReference type="PANTHER" id="PTHR11373">
    <property type="entry name" value="DEOXYNUCLEOSIDE TRIPHOSPHATE TRIPHOSPHOHYDROLASE"/>
    <property type="match status" value="1"/>
</dbReference>
<dbReference type="CDD" id="cd00077">
    <property type="entry name" value="HDc"/>
    <property type="match status" value="1"/>
</dbReference>
<gene>
    <name evidence="4" type="ORF">GPICK_09890</name>
</gene>
<comment type="similarity">
    <text evidence="2">Belongs to the dGTPase family. Type 2 subfamily.</text>
</comment>
<dbReference type="NCBIfam" id="TIGR01353">
    <property type="entry name" value="dGTP_triPase"/>
    <property type="match status" value="1"/>
</dbReference>
<dbReference type="GO" id="GO:0006203">
    <property type="term" value="P:dGTP catabolic process"/>
    <property type="evidence" value="ECO:0007669"/>
    <property type="project" value="TreeGrafter"/>
</dbReference>
<keyword evidence="1 2" id="KW-0378">Hydrolase</keyword>
<feature type="domain" description="HD" evidence="3">
    <location>
        <begin position="75"/>
        <end position="204"/>
    </location>
</feature>
<dbReference type="OrthoDB" id="9803619at2"/>
<dbReference type="Pfam" id="PF13286">
    <property type="entry name" value="HD_assoc"/>
    <property type="match status" value="1"/>
</dbReference>
<dbReference type="PROSITE" id="PS51831">
    <property type="entry name" value="HD"/>
    <property type="match status" value="1"/>
</dbReference>
<dbReference type="NCBIfam" id="NF002326">
    <property type="entry name" value="PRK01286.1-1"/>
    <property type="match status" value="1"/>
</dbReference>
<dbReference type="InterPro" id="IPR023023">
    <property type="entry name" value="dNTPase_2"/>
</dbReference>
<evidence type="ECO:0000256" key="2">
    <source>
        <dbReference type="HAMAP-Rule" id="MF_01212"/>
    </source>
</evidence>
<dbReference type="RefSeq" id="WP_039742722.1">
    <property type="nucleotide sequence ID" value="NZ_CP009788.1"/>
</dbReference>
<dbReference type="HOGENOM" id="CLU_028163_1_0_7"/>
<proteinExistence type="inferred from homology"/>
<evidence type="ECO:0000313" key="5">
    <source>
        <dbReference type="Proteomes" id="UP000057609"/>
    </source>
</evidence>
<dbReference type="InterPro" id="IPR003607">
    <property type="entry name" value="HD/PDEase_dom"/>
</dbReference>
<dbReference type="SMART" id="SM00471">
    <property type="entry name" value="HDc"/>
    <property type="match status" value="1"/>
</dbReference>
<evidence type="ECO:0000256" key="1">
    <source>
        <dbReference type="ARBA" id="ARBA00022801"/>
    </source>
</evidence>
<dbReference type="PANTHER" id="PTHR11373:SF43">
    <property type="entry name" value="DEOXYGUANOSINETRIPHOSPHATE TRIPHOSPHOHYDROLASE-LIKE PROTEIN"/>
    <property type="match status" value="1"/>
</dbReference>
<dbReference type="AlphaFoldDB" id="A0A0B5BHU6"/>
<dbReference type="FunFam" id="1.10.3210.10:FF:000024">
    <property type="entry name" value="Deoxyguanosinetriphosphate triphosphohydrolase-like protein"/>
    <property type="match status" value="1"/>
</dbReference>
<evidence type="ECO:0000313" key="4">
    <source>
        <dbReference type="EMBL" id="AJE03621.1"/>
    </source>
</evidence>
<reference evidence="4 5" key="1">
    <citation type="journal article" date="2015" name="Genome Announc.">
        <title>Complete Genome of Geobacter pickeringii G13T, a Metal-Reducing Isolate from Sedimentary Kaolin Deposits.</title>
        <authorList>
            <person name="Badalamenti J.P."/>
            <person name="Bond D.R."/>
        </authorList>
    </citation>
    <scope>NUCLEOTIDE SEQUENCE [LARGE SCALE GENOMIC DNA]</scope>
    <source>
        <strain evidence="4 5">G13</strain>
    </source>
</reference>
<dbReference type="InterPro" id="IPR006674">
    <property type="entry name" value="HD_domain"/>
</dbReference>
<dbReference type="STRING" id="345632.GPICK_09890"/>
<sequence>MTTGIDEQGMERPDLATYAARSAFSRGRKHREDFRDNRPAFERDRDRIIHCAAFRRLEYKTQVFVNHEGDYYRTRLTHSLEVAQIGKAIARRLKLNEELTEALALAHDLGHTPFGHTGEEVLNRLMDAAGGFEHNLQSFRVVDELEERYPGFNGLNLSWEVREGIVKHSSPYDRPSGVIDEFLPGIVPTMEAQIINYADEIAYNNHDIDDGLKSGYITIEQLRGVALWREVWERIEAACPELDPERKKFQTISALIGVFIKDLTATSLANIRTFGVETLDDLRRVNRPVVALSPDLAEKNRALKRFLFENLYRHYKVERMRVKAERYLTQLFESYVKHPTLLPRKYQQKMELLGRERVVCDYIAGMTDRFALDEFKRLFEPYERV</sequence>
<dbReference type="KEGG" id="gpi:GPICK_09890"/>
<keyword evidence="5" id="KW-1185">Reference proteome</keyword>
<dbReference type="Pfam" id="PF01966">
    <property type="entry name" value="HD"/>
    <property type="match status" value="1"/>
</dbReference>
<dbReference type="Gene3D" id="1.10.3210.10">
    <property type="entry name" value="Hypothetical protein af1432"/>
    <property type="match status" value="1"/>
</dbReference>
<dbReference type="InterPro" id="IPR006261">
    <property type="entry name" value="dGTPase"/>
</dbReference>
<evidence type="ECO:0000259" key="3">
    <source>
        <dbReference type="PROSITE" id="PS51831"/>
    </source>
</evidence>
<dbReference type="SUPFAM" id="SSF109604">
    <property type="entry name" value="HD-domain/PDEase-like"/>
    <property type="match status" value="1"/>
</dbReference>
<organism evidence="4 5">
    <name type="scientific">Geobacter pickeringii</name>
    <dbReference type="NCBI Taxonomy" id="345632"/>
    <lineage>
        <taxon>Bacteria</taxon>
        <taxon>Pseudomonadati</taxon>
        <taxon>Thermodesulfobacteriota</taxon>
        <taxon>Desulfuromonadia</taxon>
        <taxon>Geobacterales</taxon>
        <taxon>Geobacteraceae</taxon>
        <taxon>Geobacter</taxon>
    </lineage>
</organism>
<dbReference type="HAMAP" id="MF_01212">
    <property type="entry name" value="dGTPase_type2"/>
    <property type="match status" value="1"/>
</dbReference>
<dbReference type="InterPro" id="IPR050135">
    <property type="entry name" value="dGTPase-like"/>
</dbReference>
<protein>
    <recommendedName>
        <fullName evidence="2">Deoxyguanosinetriphosphate triphosphohydrolase-like protein</fullName>
    </recommendedName>
</protein>
<dbReference type="InterPro" id="IPR026875">
    <property type="entry name" value="PHydrolase_assoc_dom"/>
</dbReference>
<accession>A0A0B5BHU6</accession>
<dbReference type="EMBL" id="CP009788">
    <property type="protein sequence ID" value="AJE03621.1"/>
    <property type="molecule type" value="Genomic_DNA"/>
</dbReference>
<name>A0A0B5BHU6_9BACT</name>
<dbReference type="GO" id="GO:0008832">
    <property type="term" value="F:dGTPase activity"/>
    <property type="evidence" value="ECO:0007669"/>
    <property type="project" value="TreeGrafter"/>
</dbReference>